<proteinExistence type="predicted"/>
<feature type="compositionally biased region" description="Polar residues" evidence="1">
    <location>
        <begin position="95"/>
        <end position="109"/>
    </location>
</feature>
<comment type="caution">
    <text evidence="2">The sequence shown here is derived from an EMBL/GenBank/DDBJ whole genome shotgun (WGS) entry which is preliminary data.</text>
</comment>
<dbReference type="EMBL" id="BAAABW010000026">
    <property type="protein sequence ID" value="GAA0364723.1"/>
    <property type="molecule type" value="Genomic_DNA"/>
</dbReference>
<evidence type="ECO:0000256" key="1">
    <source>
        <dbReference type="SAM" id="MobiDB-lite"/>
    </source>
</evidence>
<organism evidence="2 3">
    <name type="scientific">Streptomyces blastmyceticus</name>
    <dbReference type="NCBI Taxonomy" id="68180"/>
    <lineage>
        <taxon>Bacteria</taxon>
        <taxon>Bacillati</taxon>
        <taxon>Actinomycetota</taxon>
        <taxon>Actinomycetes</taxon>
        <taxon>Kitasatosporales</taxon>
        <taxon>Streptomycetaceae</taxon>
        <taxon>Streptomyces</taxon>
    </lineage>
</organism>
<name>A0ABN0XI97_9ACTN</name>
<reference evidence="2 3" key="1">
    <citation type="journal article" date="2019" name="Int. J. Syst. Evol. Microbiol.">
        <title>The Global Catalogue of Microorganisms (GCM) 10K type strain sequencing project: providing services to taxonomists for standard genome sequencing and annotation.</title>
        <authorList>
            <consortium name="The Broad Institute Genomics Platform"/>
            <consortium name="The Broad Institute Genome Sequencing Center for Infectious Disease"/>
            <person name="Wu L."/>
            <person name="Ma J."/>
        </authorList>
    </citation>
    <scope>NUCLEOTIDE SEQUENCE [LARGE SCALE GENOMIC DNA]</scope>
    <source>
        <strain evidence="2 3">JCM 4565</strain>
    </source>
</reference>
<dbReference type="Proteomes" id="UP001500063">
    <property type="component" value="Unassembled WGS sequence"/>
</dbReference>
<protein>
    <submittedName>
        <fullName evidence="2">Uncharacterized protein</fullName>
    </submittedName>
</protein>
<gene>
    <name evidence="2" type="ORF">GCM10010319_48240</name>
</gene>
<evidence type="ECO:0000313" key="3">
    <source>
        <dbReference type="Proteomes" id="UP001500063"/>
    </source>
</evidence>
<evidence type="ECO:0000313" key="2">
    <source>
        <dbReference type="EMBL" id="GAA0364723.1"/>
    </source>
</evidence>
<accession>A0ABN0XI97</accession>
<keyword evidence="3" id="KW-1185">Reference proteome</keyword>
<feature type="region of interest" description="Disordered" evidence="1">
    <location>
        <begin position="68"/>
        <end position="109"/>
    </location>
</feature>
<sequence length="109" mass="12103">MSGPWSAALYWHMGAIQIRLGMVSERRVRGSKRALIKDSVSAGAADALRLVRETPYYENHRITTPFVQGSAIGTRRRVARTTPTRSGDTGRGRNPSMSRTRSYGHTLSQ</sequence>